<dbReference type="Pfam" id="PF07648">
    <property type="entry name" value="Kazal_2"/>
    <property type="match status" value="1"/>
</dbReference>
<dbReference type="SUPFAM" id="SSF100895">
    <property type="entry name" value="Kazal-type serine protease inhibitors"/>
    <property type="match status" value="1"/>
</dbReference>
<dbReference type="EMBL" id="JAHWGI010000994">
    <property type="protein sequence ID" value="KAK3920301.1"/>
    <property type="molecule type" value="Genomic_DNA"/>
</dbReference>
<dbReference type="InterPro" id="IPR036058">
    <property type="entry name" value="Kazal_dom_sf"/>
</dbReference>
<accession>A0AAE1LHD4</accession>
<keyword evidence="3" id="KW-0645">Protease</keyword>
<protein>
    <submittedName>
        <fullName evidence="3">Pro-apoptotic serine protease NMA111</fullName>
    </submittedName>
</protein>
<dbReference type="InterPro" id="IPR002350">
    <property type="entry name" value="Kazal_dom"/>
</dbReference>
<dbReference type="GO" id="GO:0008233">
    <property type="term" value="F:peptidase activity"/>
    <property type="evidence" value="ECO:0007669"/>
    <property type="project" value="UniProtKB-KW"/>
</dbReference>
<keyword evidence="3" id="KW-0378">Hydrolase</keyword>
<keyword evidence="1" id="KW-0732">Signal</keyword>
<evidence type="ECO:0000313" key="4">
    <source>
        <dbReference type="Proteomes" id="UP001219518"/>
    </source>
</evidence>
<comment type="caution">
    <text evidence="3">The sequence shown here is derived from an EMBL/GenBank/DDBJ whole genome shotgun (WGS) entry which is preliminary data.</text>
</comment>
<evidence type="ECO:0000256" key="1">
    <source>
        <dbReference type="SAM" id="SignalP"/>
    </source>
</evidence>
<organism evidence="3 4">
    <name type="scientific">Frankliniella fusca</name>
    <dbReference type="NCBI Taxonomy" id="407009"/>
    <lineage>
        <taxon>Eukaryota</taxon>
        <taxon>Metazoa</taxon>
        <taxon>Ecdysozoa</taxon>
        <taxon>Arthropoda</taxon>
        <taxon>Hexapoda</taxon>
        <taxon>Insecta</taxon>
        <taxon>Pterygota</taxon>
        <taxon>Neoptera</taxon>
        <taxon>Paraneoptera</taxon>
        <taxon>Thysanoptera</taxon>
        <taxon>Terebrantia</taxon>
        <taxon>Thripoidea</taxon>
        <taxon>Thripidae</taxon>
        <taxon>Frankliniella</taxon>
    </lineage>
</organism>
<evidence type="ECO:0000313" key="3">
    <source>
        <dbReference type="EMBL" id="KAK3920301.1"/>
    </source>
</evidence>
<evidence type="ECO:0000259" key="2">
    <source>
        <dbReference type="PROSITE" id="PS51465"/>
    </source>
</evidence>
<dbReference type="AlphaFoldDB" id="A0AAE1LHD4"/>
<gene>
    <name evidence="3" type="ORF">KUF71_009588</name>
</gene>
<dbReference type="GO" id="GO:0006508">
    <property type="term" value="P:proteolysis"/>
    <property type="evidence" value="ECO:0007669"/>
    <property type="project" value="UniProtKB-KW"/>
</dbReference>
<feature type="chain" id="PRO_5042056101" evidence="1">
    <location>
        <begin position="34"/>
        <end position="283"/>
    </location>
</feature>
<dbReference type="Proteomes" id="UP001219518">
    <property type="component" value="Unassembled WGS sequence"/>
</dbReference>
<feature type="signal peptide" evidence="1">
    <location>
        <begin position="1"/>
        <end position="33"/>
    </location>
</feature>
<dbReference type="Gene3D" id="3.30.60.30">
    <property type="match status" value="1"/>
</dbReference>
<keyword evidence="4" id="KW-1185">Reference proteome</keyword>
<proteinExistence type="predicted"/>
<name>A0AAE1LHD4_9NEOP</name>
<feature type="domain" description="Kazal-like" evidence="2">
    <location>
        <begin position="29"/>
        <end position="94"/>
    </location>
</feature>
<sequence>MAATTFQFSRTALLAMLLPALLASAALLPLALAACPCPPAPAAAEVCGSDHKTYPSACDLTCTAPTVLDTFRPDRRRACTPAGVTAAHPGPCRPAEDSVLAPELNDSLTTGGRARRSPKEPVTLEQYTGCCSRKSGYLCGHENYGNQEVSSLFAAKQECSCLGFPSEEYQGIVYNFEQWDRCKKLTCYDAGQSCWQSCRHGSRKFQDCRNTCYLQGLRCGCECLVMIFEQQDTSEEAEEAAPLVRSSSLDPDEEVSLTAAAPRPAAPAAPAVLLAAAALLTAW</sequence>
<dbReference type="PROSITE" id="PS51465">
    <property type="entry name" value="KAZAL_2"/>
    <property type="match status" value="1"/>
</dbReference>
<reference evidence="3" key="2">
    <citation type="journal article" date="2023" name="BMC Genomics">
        <title>Pest status, molecular evolution, and epigenetic factors derived from the genome assembly of Frankliniella fusca, a thysanopteran phytovirus vector.</title>
        <authorList>
            <person name="Catto M.A."/>
            <person name="Labadie P.E."/>
            <person name="Jacobson A.L."/>
            <person name="Kennedy G.G."/>
            <person name="Srinivasan R."/>
            <person name="Hunt B.G."/>
        </authorList>
    </citation>
    <scope>NUCLEOTIDE SEQUENCE</scope>
    <source>
        <strain evidence="3">PL_HMW_Pooled</strain>
    </source>
</reference>
<reference evidence="3" key="1">
    <citation type="submission" date="2021-07" db="EMBL/GenBank/DDBJ databases">
        <authorList>
            <person name="Catto M.A."/>
            <person name="Jacobson A."/>
            <person name="Kennedy G."/>
            <person name="Labadie P."/>
            <person name="Hunt B.G."/>
            <person name="Srinivasan R."/>
        </authorList>
    </citation>
    <scope>NUCLEOTIDE SEQUENCE</scope>
    <source>
        <strain evidence="3">PL_HMW_Pooled</strain>
        <tissue evidence="3">Head</tissue>
    </source>
</reference>